<organism evidence="1 2">
    <name type="scientific">Moheibacter sediminis</name>
    <dbReference type="NCBI Taxonomy" id="1434700"/>
    <lineage>
        <taxon>Bacteria</taxon>
        <taxon>Pseudomonadati</taxon>
        <taxon>Bacteroidota</taxon>
        <taxon>Flavobacteriia</taxon>
        <taxon>Flavobacteriales</taxon>
        <taxon>Weeksellaceae</taxon>
        <taxon>Moheibacter</taxon>
    </lineage>
</organism>
<reference evidence="1 2" key="1">
    <citation type="submission" date="2017-04" db="EMBL/GenBank/DDBJ databases">
        <authorList>
            <person name="Afonso C.L."/>
            <person name="Miller P.J."/>
            <person name="Scott M.A."/>
            <person name="Spackman E."/>
            <person name="Goraichik I."/>
            <person name="Dimitrov K.M."/>
            <person name="Suarez D.L."/>
            <person name="Swayne D.E."/>
        </authorList>
    </citation>
    <scope>NUCLEOTIDE SEQUENCE [LARGE SCALE GENOMIC DNA]</scope>
    <source>
        <strain evidence="1 2">CGMCC 1.12708</strain>
    </source>
</reference>
<dbReference type="AlphaFoldDB" id="A0A1W1ZLM6"/>
<sequence>MKKVILGMLLFGGAFTLTNEMVKANTSVAKESSKVENFTMNCSPDGTCVVTYYCNGFGNPPTGTQTYYNLSAAACRQMAQNFAAEGCN</sequence>
<dbReference type="STRING" id="1434700.SAMN06296427_10361"/>
<name>A0A1W1ZLM6_9FLAO</name>
<evidence type="ECO:0000313" key="1">
    <source>
        <dbReference type="EMBL" id="SMC49277.1"/>
    </source>
</evidence>
<dbReference type="Proteomes" id="UP000192393">
    <property type="component" value="Unassembled WGS sequence"/>
</dbReference>
<dbReference type="RefSeq" id="WP_084016657.1">
    <property type="nucleotide sequence ID" value="NZ_FWXS01000003.1"/>
</dbReference>
<dbReference type="EMBL" id="FWXS01000003">
    <property type="protein sequence ID" value="SMC49277.1"/>
    <property type="molecule type" value="Genomic_DNA"/>
</dbReference>
<accession>A0A1W1ZLM6</accession>
<keyword evidence="2" id="KW-1185">Reference proteome</keyword>
<gene>
    <name evidence="1" type="ORF">SAMN06296427_10361</name>
</gene>
<evidence type="ECO:0000313" key="2">
    <source>
        <dbReference type="Proteomes" id="UP000192393"/>
    </source>
</evidence>
<proteinExistence type="predicted"/>
<protein>
    <submittedName>
        <fullName evidence="1">Uncharacterized protein</fullName>
    </submittedName>
</protein>